<keyword evidence="1" id="KW-0949">S-adenosyl-L-methionine</keyword>
<dbReference type="CDD" id="cd02440">
    <property type="entry name" value="AdoMet_MTases"/>
    <property type="match status" value="1"/>
</dbReference>
<dbReference type="PROSITE" id="PS01131">
    <property type="entry name" value="RRNA_A_DIMETH"/>
    <property type="match status" value="1"/>
</dbReference>
<evidence type="ECO:0000256" key="1">
    <source>
        <dbReference type="ARBA" id="ARBA00022691"/>
    </source>
</evidence>
<keyword evidence="2" id="KW-0489">Methyltransferase</keyword>
<dbReference type="GO" id="GO:0000179">
    <property type="term" value="F:rRNA (adenine-N6,N6-)-dimethyltransferase activity"/>
    <property type="evidence" value="ECO:0007669"/>
    <property type="project" value="InterPro"/>
</dbReference>
<comment type="caution">
    <text evidence="2">The sequence shown here is derived from an EMBL/GenBank/DDBJ whole genome shotgun (WGS) entry which is preliminary data.</text>
</comment>
<dbReference type="SUPFAM" id="SSF53335">
    <property type="entry name" value="S-adenosyl-L-methionine-dependent methyltransferases"/>
    <property type="match status" value="1"/>
</dbReference>
<reference evidence="2" key="2">
    <citation type="submission" date="2020-09" db="EMBL/GenBank/DDBJ databases">
        <authorList>
            <person name="Sun Q."/>
            <person name="Zhou Y."/>
        </authorList>
    </citation>
    <scope>NUCLEOTIDE SEQUENCE</scope>
    <source>
        <strain evidence="2">CGMCC 1.15725</strain>
    </source>
</reference>
<evidence type="ECO:0000313" key="3">
    <source>
        <dbReference type="Proteomes" id="UP000646365"/>
    </source>
</evidence>
<keyword evidence="3" id="KW-1185">Reference proteome</keyword>
<proteinExistence type="predicted"/>
<keyword evidence="2" id="KW-0808">Transferase</keyword>
<name>A0A8J2YWD2_9PROT</name>
<evidence type="ECO:0000313" key="2">
    <source>
        <dbReference type="EMBL" id="GGF31182.1"/>
    </source>
</evidence>
<dbReference type="Gene3D" id="3.40.50.150">
    <property type="entry name" value="Vaccinia Virus protein VP39"/>
    <property type="match status" value="1"/>
</dbReference>
<dbReference type="AlphaFoldDB" id="A0A8J2YWD2"/>
<protein>
    <submittedName>
        <fullName evidence="2">Methyltransferase</fullName>
    </submittedName>
</protein>
<sequence length="237" mass="25553">MAATTPNLASREAMEMKTERAILTSNPKNPPRPRGAAGLHTTAARLRHGNSAAVFFLQWLRAPSRMGAVVPSSRRLADAMARQIPPDARHDAAPIVELGGGTGSITRGILDSGIPPHRLIVLERDPSLADLLAKRFHGVTILCGDARELTALLADRGITRVAAVVSGLPLLLFPDDARRAVVDGCFALLPPGRPLIQFTYGFNAPLPAHEHHLHARRVARVIRNVPPAFVWTFKKAA</sequence>
<accession>A0A8J2YWD2</accession>
<dbReference type="EMBL" id="BMJQ01000011">
    <property type="protein sequence ID" value="GGF31182.1"/>
    <property type="molecule type" value="Genomic_DNA"/>
</dbReference>
<organism evidence="2 3">
    <name type="scientific">Aliidongia dinghuensis</name>
    <dbReference type="NCBI Taxonomy" id="1867774"/>
    <lineage>
        <taxon>Bacteria</taxon>
        <taxon>Pseudomonadati</taxon>
        <taxon>Pseudomonadota</taxon>
        <taxon>Alphaproteobacteria</taxon>
        <taxon>Rhodospirillales</taxon>
        <taxon>Dongiaceae</taxon>
        <taxon>Aliidongia</taxon>
    </lineage>
</organism>
<dbReference type="InterPro" id="IPR020596">
    <property type="entry name" value="rRNA_Ade_Mease_Trfase_CS"/>
</dbReference>
<reference evidence="2" key="1">
    <citation type="journal article" date="2014" name="Int. J. Syst. Evol. Microbiol.">
        <title>Complete genome sequence of Corynebacterium casei LMG S-19264T (=DSM 44701T), isolated from a smear-ripened cheese.</title>
        <authorList>
            <consortium name="US DOE Joint Genome Institute (JGI-PGF)"/>
            <person name="Walter F."/>
            <person name="Albersmeier A."/>
            <person name="Kalinowski J."/>
            <person name="Ruckert C."/>
        </authorList>
    </citation>
    <scope>NUCLEOTIDE SEQUENCE</scope>
    <source>
        <strain evidence="2">CGMCC 1.15725</strain>
    </source>
</reference>
<dbReference type="Proteomes" id="UP000646365">
    <property type="component" value="Unassembled WGS sequence"/>
</dbReference>
<gene>
    <name evidence="2" type="ORF">GCM10011611_41640</name>
</gene>
<dbReference type="InterPro" id="IPR029063">
    <property type="entry name" value="SAM-dependent_MTases_sf"/>
</dbReference>